<dbReference type="InterPro" id="IPR025447">
    <property type="entry name" value="DUF4192"/>
</dbReference>
<dbReference type="KEGG" id="mfol:DXT68_03060"/>
<organism evidence="1 2">
    <name type="scientific">Microbacterium foliorum</name>
    <dbReference type="NCBI Taxonomy" id="104336"/>
    <lineage>
        <taxon>Bacteria</taxon>
        <taxon>Bacillati</taxon>
        <taxon>Actinomycetota</taxon>
        <taxon>Actinomycetes</taxon>
        <taxon>Micrococcales</taxon>
        <taxon>Microbacteriaceae</taxon>
        <taxon>Microbacterium</taxon>
    </lineage>
</organism>
<keyword evidence="2" id="KW-1185">Reference proteome</keyword>
<proteinExistence type="predicted"/>
<dbReference type="AlphaFoldDB" id="A0A0F0KJ13"/>
<accession>A0A0F0KJ13</accession>
<dbReference type="EMBL" id="JYIU01000045">
    <property type="protein sequence ID" value="KJL19236.1"/>
    <property type="molecule type" value="Genomic_DNA"/>
</dbReference>
<dbReference type="RefSeq" id="WP_045254847.1">
    <property type="nucleotide sequence ID" value="NZ_CP031425.1"/>
</dbReference>
<evidence type="ECO:0000313" key="2">
    <source>
        <dbReference type="Proteomes" id="UP000033572"/>
    </source>
</evidence>
<comment type="caution">
    <text evidence="1">The sequence shown here is derived from an EMBL/GenBank/DDBJ whole genome shotgun (WGS) entry which is preliminary data.</text>
</comment>
<gene>
    <name evidence="1" type="ORF">RN50_02517</name>
</gene>
<protein>
    <recommendedName>
        <fullName evidence="3">DUF4192 family protein</fullName>
    </recommendedName>
</protein>
<evidence type="ECO:0008006" key="3">
    <source>
        <dbReference type="Google" id="ProtNLM"/>
    </source>
</evidence>
<dbReference type="GeneID" id="94443359"/>
<name>A0A0F0KJ13_9MICO</name>
<dbReference type="Pfam" id="PF13830">
    <property type="entry name" value="DUF4192"/>
    <property type="match status" value="1"/>
</dbReference>
<evidence type="ECO:0000313" key="1">
    <source>
        <dbReference type="EMBL" id="KJL19236.1"/>
    </source>
</evidence>
<reference evidence="1 2" key="1">
    <citation type="submission" date="2015-02" db="EMBL/GenBank/DDBJ databases">
        <title>Draft genome sequences of ten Microbacterium spp. with emphasis on heavy metal contaminated environments.</title>
        <authorList>
            <person name="Corretto E."/>
        </authorList>
    </citation>
    <scope>NUCLEOTIDE SEQUENCE [LARGE SCALE GENOMIC DNA]</scope>
    <source>
        <strain evidence="1 2">DSM 12966</strain>
    </source>
</reference>
<sequence>MTTLLRASGSAEFLQLVPSLAGFTPTDSLVLLPFHGSRTSGAMRLDLPHDDVSTEDYADAAIGLVSRVRAADAVALVVYTVDEVHVTPEGLVLPFAIDVDEVLQRAEDAGLRIVDALCVTPRGWSSYLDDDPQLRVLDGAAPVVPGLGDVSGDQRSGADLPPVDLAEAERVGRALRDIDALLEHARVHEPAAPQNPQAIAALLLLDDVPAFFEAAITTPDELPPFAIAALLWCLDRPLFRDVALVQWATDAVGGMRTLEAQLSFADARSSVPDDLGDVFLGRGPTPDPERLRRALSLVRIAAARAPQASRPAPLTAAAWLSWALGRASHAAHYLGLVRAIDPEYGLAALLETMIAAAVLPEWAFRRGATSTT</sequence>
<dbReference type="Proteomes" id="UP000033572">
    <property type="component" value="Unassembled WGS sequence"/>
</dbReference>
<dbReference type="PATRIC" id="fig|104336.4.peg.2565"/>